<proteinExistence type="inferred from homology"/>
<dbReference type="Pfam" id="PF00011">
    <property type="entry name" value="HSP20"/>
    <property type="match status" value="1"/>
</dbReference>
<organism evidence="4 5">
    <name type="scientific">Geotoga petraea</name>
    <dbReference type="NCBI Taxonomy" id="28234"/>
    <lineage>
        <taxon>Bacteria</taxon>
        <taxon>Thermotogati</taxon>
        <taxon>Thermotogota</taxon>
        <taxon>Thermotogae</taxon>
        <taxon>Petrotogales</taxon>
        <taxon>Petrotogaceae</taxon>
        <taxon>Geotoga</taxon>
    </lineage>
</organism>
<evidence type="ECO:0000313" key="5">
    <source>
        <dbReference type="Proteomes" id="UP000199322"/>
    </source>
</evidence>
<sequence>MAIKLYRNFPEFSPLDIFDDFEKMMKGYEKDSFGNMSLDLYETDEAAFIEAELPGVQKDDISINVEDGVLTITAEKNIEEEEQKGRKYFTREIKYGSFKRAFEIPEYLNDEEIKAKFNDGILKIEIPRKEEEVKKNKKIDIE</sequence>
<evidence type="ECO:0000256" key="2">
    <source>
        <dbReference type="RuleBase" id="RU003616"/>
    </source>
</evidence>
<keyword evidence="4" id="KW-0346">Stress response</keyword>
<keyword evidence="5" id="KW-1185">Reference proteome</keyword>
<feature type="domain" description="SHSP" evidence="3">
    <location>
        <begin position="29"/>
        <end position="142"/>
    </location>
</feature>
<evidence type="ECO:0000259" key="3">
    <source>
        <dbReference type="PROSITE" id="PS01031"/>
    </source>
</evidence>
<dbReference type="Proteomes" id="UP000199322">
    <property type="component" value="Unassembled WGS sequence"/>
</dbReference>
<gene>
    <name evidence="4" type="ORF">SAMN04488588_0808</name>
</gene>
<dbReference type="RefSeq" id="WP_091403031.1">
    <property type="nucleotide sequence ID" value="NZ_FMYV01000003.1"/>
</dbReference>
<dbReference type="AlphaFoldDB" id="A0A1G6KLK6"/>
<reference evidence="4 5" key="1">
    <citation type="submission" date="2016-10" db="EMBL/GenBank/DDBJ databases">
        <authorList>
            <person name="de Groot N.N."/>
        </authorList>
    </citation>
    <scope>NUCLEOTIDE SEQUENCE [LARGE SCALE GENOMIC DNA]</scope>
    <source>
        <strain evidence="4 5">WG14</strain>
    </source>
</reference>
<dbReference type="PANTHER" id="PTHR11527">
    <property type="entry name" value="HEAT-SHOCK PROTEIN 20 FAMILY MEMBER"/>
    <property type="match status" value="1"/>
</dbReference>
<evidence type="ECO:0000313" key="4">
    <source>
        <dbReference type="EMBL" id="SDC31992.1"/>
    </source>
</evidence>
<dbReference type="CDD" id="cd06464">
    <property type="entry name" value="ACD_sHsps-like"/>
    <property type="match status" value="1"/>
</dbReference>
<protein>
    <submittedName>
        <fullName evidence="4">Heat shock protein Hsp20</fullName>
    </submittedName>
</protein>
<comment type="similarity">
    <text evidence="1 2">Belongs to the small heat shock protein (HSP20) family.</text>
</comment>
<dbReference type="InterPro" id="IPR002068">
    <property type="entry name" value="A-crystallin/Hsp20_dom"/>
</dbReference>
<dbReference type="InterPro" id="IPR008978">
    <property type="entry name" value="HSP20-like_chaperone"/>
</dbReference>
<evidence type="ECO:0000256" key="1">
    <source>
        <dbReference type="PROSITE-ProRule" id="PRU00285"/>
    </source>
</evidence>
<dbReference type="STRING" id="28234.SAMN04488588_0808"/>
<name>A0A1G6KLK6_9BACT</name>
<dbReference type="PROSITE" id="PS01031">
    <property type="entry name" value="SHSP"/>
    <property type="match status" value="1"/>
</dbReference>
<dbReference type="SUPFAM" id="SSF49764">
    <property type="entry name" value="HSP20-like chaperones"/>
    <property type="match status" value="1"/>
</dbReference>
<accession>A0A1G6KLK6</accession>
<dbReference type="InterPro" id="IPR031107">
    <property type="entry name" value="Small_HSP"/>
</dbReference>
<dbReference type="EMBL" id="FMYV01000003">
    <property type="protein sequence ID" value="SDC31992.1"/>
    <property type="molecule type" value="Genomic_DNA"/>
</dbReference>
<dbReference type="Gene3D" id="2.60.40.790">
    <property type="match status" value="1"/>
</dbReference>